<feature type="non-terminal residue" evidence="1">
    <location>
        <position position="1"/>
    </location>
</feature>
<organism evidence="1 2">
    <name type="scientific">Cetraspora pellucida</name>
    <dbReference type="NCBI Taxonomy" id="1433469"/>
    <lineage>
        <taxon>Eukaryota</taxon>
        <taxon>Fungi</taxon>
        <taxon>Fungi incertae sedis</taxon>
        <taxon>Mucoromycota</taxon>
        <taxon>Glomeromycotina</taxon>
        <taxon>Glomeromycetes</taxon>
        <taxon>Diversisporales</taxon>
        <taxon>Gigasporaceae</taxon>
        <taxon>Cetraspora</taxon>
    </lineage>
</organism>
<comment type="caution">
    <text evidence="1">The sequence shown here is derived from an EMBL/GenBank/DDBJ whole genome shotgun (WGS) entry which is preliminary data.</text>
</comment>
<dbReference type="Proteomes" id="UP000789366">
    <property type="component" value="Unassembled WGS sequence"/>
</dbReference>
<keyword evidence="2" id="KW-1185">Reference proteome</keyword>
<accession>A0ACA9RG26</accession>
<evidence type="ECO:0000313" key="1">
    <source>
        <dbReference type="EMBL" id="CAG8792722.1"/>
    </source>
</evidence>
<reference evidence="1" key="1">
    <citation type="submission" date="2021-06" db="EMBL/GenBank/DDBJ databases">
        <authorList>
            <person name="Kallberg Y."/>
            <person name="Tangrot J."/>
            <person name="Rosling A."/>
        </authorList>
    </citation>
    <scope>NUCLEOTIDE SEQUENCE</scope>
    <source>
        <strain evidence="1">28 12/20/2015</strain>
    </source>
</reference>
<dbReference type="EMBL" id="CAJVPW010070785">
    <property type="protein sequence ID" value="CAG8792722.1"/>
    <property type="molecule type" value="Genomic_DNA"/>
</dbReference>
<feature type="non-terminal residue" evidence="1">
    <location>
        <position position="155"/>
    </location>
</feature>
<protein>
    <submittedName>
        <fullName evidence="1">15796_t:CDS:1</fullName>
    </submittedName>
</protein>
<evidence type="ECO:0000313" key="2">
    <source>
        <dbReference type="Proteomes" id="UP000789366"/>
    </source>
</evidence>
<proteinExistence type="predicted"/>
<gene>
    <name evidence="1" type="ORF">SPELUC_LOCUS17371</name>
</gene>
<sequence length="155" mass="18598">LVENNFQKRYEKLKEDYPNTRNYLEFLYKLKTYWAHSFTSFKFTGNMIATSHVESVNRCLKHLLYNSNISLCELMGEIHRLLDLQDKENEYKFWKLSIPSVRNQHNVNFLFAKVDKCLQKYLTASLLKMHRDKMNQALYYVASLVTQENIENIDE</sequence>
<name>A0ACA9RG26_9GLOM</name>